<name>A0ABY8F103_9HYPH</name>
<evidence type="ECO:0000313" key="3">
    <source>
        <dbReference type="EMBL" id="WFE88881.1"/>
    </source>
</evidence>
<feature type="chain" id="PRO_5045701583" evidence="1">
    <location>
        <begin position="21"/>
        <end position="373"/>
    </location>
</feature>
<evidence type="ECO:0000313" key="4">
    <source>
        <dbReference type="Proteomes" id="UP001209803"/>
    </source>
</evidence>
<keyword evidence="4" id="KW-1185">Reference proteome</keyword>
<evidence type="ECO:0000256" key="1">
    <source>
        <dbReference type="SAM" id="SignalP"/>
    </source>
</evidence>
<proteinExistence type="predicted"/>
<dbReference type="RefSeq" id="WP_265680792.1">
    <property type="nucleotide sequence ID" value="NZ_CP120863.1"/>
</dbReference>
<accession>A0ABY8F103</accession>
<feature type="domain" description="Glucose/Sorbosone dehydrogenase" evidence="2">
    <location>
        <begin position="41"/>
        <end position="370"/>
    </location>
</feature>
<dbReference type="SUPFAM" id="SSF50952">
    <property type="entry name" value="Soluble quinoprotein glucose dehydrogenase"/>
    <property type="match status" value="1"/>
</dbReference>
<dbReference type="InterPro" id="IPR012938">
    <property type="entry name" value="Glc/Sorbosone_DH"/>
</dbReference>
<dbReference type="InterPro" id="IPR011042">
    <property type="entry name" value="6-blade_b-propeller_TolB-like"/>
</dbReference>
<dbReference type="PANTHER" id="PTHR19328">
    <property type="entry name" value="HEDGEHOG-INTERACTING PROTEIN"/>
    <property type="match status" value="1"/>
</dbReference>
<protein>
    <submittedName>
        <fullName evidence="3">PQQ-dependent sugar dehydrogenase</fullName>
    </submittedName>
</protein>
<gene>
    <name evidence="3" type="ORF">K1718_22395</name>
</gene>
<dbReference type="Gene3D" id="2.120.10.30">
    <property type="entry name" value="TolB, C-terminal domain"/>
    <property type="match status" value="1"/>
</dbReference>
<dbReference type="Pfam" id="PF07995">
    <property type="entry name" value="GSDH"/>
    <property type="match status" value="1"/>
</dbReference>
<dbReference type="EMBL" id="CP120863">
    <property type="protein sequence ID" value="WFE88881.1"/>
    <property type="molecule type" value="Genomic_DNA"/>
</dbReference>
<dbReference type="PANTHER" id="PTHR19328:SF75">
    <property type="entry name" value="ALDOSE SUGAR DEHYDROGENASE YLII"/>
    <property type="match status" value="1"/>
</dbReference>
<evidence type="ECO:0000259" key="2">
    <source>
        <dbReference type="Pfam" id="PF07995"/>
    </source>
</evidence>
<reference evidence="3 4" key="1">
    <citation type="submission" date="2023-03" db="EMBL/GenBank/DDBJ databases">
        <title>Roseibium porphyridii sp. nov. and Roseibium rhodosorbium sp. nov. isolated from marine algae, Porphyridium cruentum and Rhodosorus marinus, respectively.</title>
        <authorList>
            <person name="Lee M.W."/>
            <person name="Choi B.J."/>
            <person name="Lee J.K."/>
            <person name="Choi D.G."/>
            <person name="Baek J.H."/>
            <person name="Bayburt H."/>
            <person name="Kim J.M."/>
            <person name="Han D.M."/>
            <person name="Kim K.H."/>
            <person name="Jeon C.O."/>
        </authorList>
    </citation>
    <scope>NUCLEOTIDE SEQUENCE [LARGE SCALE GENOMIC DNA]</scope>
    <source>
        <strain evidence="3 4">KMA01</strain>
    </source>
</reference>
<keyword evidence="1" id="KW-0732">Signal</keyword>
<sequence length="373" mass="39718">MKFRTFCLPVLAAMSLSLTGATTLPVAAQSSFNLETVAEGLSYPWSVAMLPDGGFLVTERDGALKHVDATGNQQIVEGVPQVFAQGQGGLLDVVLSPDFENDATVYLTFSQGSPEGAGTSLFKAVLEQTQSGGYALKGETVFAGNNKAYGGRHFGSRIAFAPDGTLFMTIGDRGDGDRAQVTSDHTGSVLRLTTDGSPAPDNPFVGDDSYKPEIWSIGHRNPQSAAINPATGVLWTVEHGARGGDEINIPEAGKNYGWPIISYGRHYSGGKIGEGTSKPGLEQPIHYWDPSIAPSGMAFVTSDTYPDWKGDLLVGALRGQHLSKLDLSGNEVVGEEQLLTDLGERIRDVRQGPDGYIYVLTDSDDGRLIRLVP</sequence>
<dbReference type="InterPro" id="IPR011041">
    <property type="entry name" value="Quinoprot_gluc/sorb_DH_b-prop"/>
</dbReference>
<organism evidence="3 4">
    <name type="scientific">Roseibium porphyridii</name>
    <dbReference type="NCBI Taxonomy" id="2866279"/>
    <lineage>
        <taxon>Bacteria</taxon>
        <taxon>Pseudomonadati</taxon>
        <taxon>Pseudomonadota</taxon>
        <taxon>Alphaproteobacteria</taxon>
        <taxon>Hyphomicrobiales</taxon>
        <taxon>Stappiaceae</taxon>
        <taxon>Roseibium</taxon>
    </lineage>
</organism>
<feature type="signal peptide" evidence="1">
    <location>
        <begin position="1"/>
        <end position="20"/>
    </location>
</feature>
<dbReference type="Proteomes" id="UP001209803">
    <property type="component" value="Chromosome"/>
</dbReference>